<dbReference type="InterPro" id="IPR018333">
    <property type="entry name" value="Squalene_cyclase"/>
</dbReference>
<dbReference type="Gramene" id="AUR62025697-RA">
    <property type="protein sequence ID" value="AUR62025697-RA:cds"/>
    <property type="gene ID" value="AUR62025697"/>
</dbReference>
<dbReference type="AlphaFoldDB" id="A0A803M9X1"/>
<accession>A0A803M9X1</accession>
<dbReference type="OMA" id="HAGHRME"/>
<reference evidence="2" key="1">
    <citation type="journal article" date="2017" name="Nature">
        <title>The genome of Chenopodium quinoa.</title>
        <authorList>
            <person name="Jarvis D.E."/>
            <person name="Ho Y.S."/>
            <person name="Lightfoot D.J."/>
            <person name="Schmoeckel S.M."/>
            <person name="Li B."/>
            <person name="Borm T.J.A."/>
            <person name="Ohyanagi H."/>
            <person name="Mineta K."/>
            <person name="Michell C.T."/>
            <person name="Saber N."/>
            <person name="Kharbatia N.M."/>
            <person name="Rupper R.R."/>
            <person name="Sharp A.R."/>
            <person name="Dally N."/>
            <person name="Boughton B.A."/>
            <person name="Woo Y.H."/>
            <person name="Gao G."/>
            <person name="Schijlen E.G.W.M."/>
            <person name="Guo X."/>
            <person name="Momin A.A."/>
            <person name="Negrao S."/>
            <person name="Al-Babili S."/>
            <person name="Gehring C."/>
            <person name="Roessner U."/>
            <person name="Jung C."/>
            <person name="Murphy K."/>
            <person name="Arold S.T."/>
            <person name="Gojobori T."/>
            <person name="van der Linden C.G."/>
            <person name="van Loo E.N."/>
            <person name="Jellen E.N."/>
            <person name="Maughan P.J."/>
            <person name="Tester M."/>
        </authorList>
    </citation>
    <scope>NUCLEOTIDE SEQUENCE [LARGE SCALE GENOMIC DNA]</scope>
    <source>
        <strain evidence="2">cv. PI 614886</strain>
    </source>
</reference>
<name>A0A803M9X1_CHEQI</name>
<dbReference type="GO" id="GO:0016104">
    <property type="term" value="P:triterpenoid biosynthetic process"/>
    <property type="evidence" value="ECO:0007669"/>
    <property type="project" value="InterPro"/>
</dbReference>
<dbReference type="Gene3D" id="1.50.10.20">
    <property type="match status" value="2"/>
</dbReference>
<dbReference type="PANTHER" id="PTHR11764:SF58">
    <property type="entry name" value="BETA-AMYRIN SYNTHASE-RELATED"/>
    <property type="match status" value="1"/>
</dbReference>
<dbReference type="EnsemblPlants" id="AUR62025697-RA">
    <property type="protein sequence ID" value="AUR62025697-RA:cds"/>
    <property type="gene ID" value="AUR62025697"/>
</dbReference>
<dbReference type="GO" id="GO:0005811">
    <property type="term" value="C:lipid droplet"/>
    <property type="evidence" value="ECO:0007669"/>
    <property type="project" value="InterPro"/>
</dbReference>
<evidence type="ECO:0000313" key="2">
    <source>
        <dbReference type="EnsemblPlants" id="AUR62025697-RA:cds"/>
    </source>
</evidence>
<sequence length="235" mass="27002">MFCTALNYICLRMLGIGSDEGDNNACPRARKWILDHGSVTQIPSWGKTWLCADLYYPHPFIQDLMWDALYIFMEPVLTRWPFNKLIRKKALDVTMEHIHYEDENSRYITIGCVEKVLCMLACWVEDPKGDHYKKHLARVQDYIWIAEDGLKMQSFGSQEWDCGFSVQALLASNLSLDEIGPALKKGHFFIKSHKLRTIHPATSNQCTAISRKDHGLFPIKITVGKSLIVPLKDSR</sequence>
<organism evidence="2 3">
    <name type="scientific">Chenopodium quinoa</name>
    <name type="common">Quinoa</name>
    <dbReference type="NCBI Taxonomy" id="63459"/>
    <lineage>
        <taxon>Eukaryota</taxon>
        <taxon>Viridiplantae</taxon>
        <taxon>Streptophyta</taxon>
        <taxon>Embryophyta</taxon>
        <taxon>Tracheophyta</taxon>
        <taxon>Spermatophyta</taxon>
        <taxon>Magnoliopsida</taxon>
        <taxon>eudicotyledons</taxon>
        <taxon>Gunneridae</taxon>
        <taxon>Pentapetalae</taxon>
        <taxon>Caryophyllales</taxon>
        <taxon>Chenopodiaceae</taxon>
        <taxon>Chenopodioideae</taxon>
        <taxon>Atripliceae</taxon>
        <taxon>Chenopodium</taxon>
    </lineage>
</organism>
<dbReference type="InterPro" id="IPR008930">
    <property type="entry name" value="Terpenoid_cyclase/PrenylTrfase"/>
</dbReference>
<evidence type="ECO:0000313" key="3">
    <source>
        <dbReference type="Proteomes" id="UP000596660"/>
    </source>
</evidence>
<evidence type="ECO:0000256" key="1">
    <source>
        <dbReference type="ARBA" id="ARBA00023235"/>
    </source>
</evidence>
<keyword evidence="1" id="KW-0413">Isomerase</keyword>
<dbReference type="SUPFAM" id="SSF48239">
    <property type="entry name" value="Terpenoid cyclases/Protein prenyltransferases"/>
    <property type="match status" value="1"/>
</dbReference>
<dbReference type="Proteomes" id="UP000596660">
    <property type="component" value="Unplaced"/>
</dbReference>
<dbReference type="GO" id="GO:0042300">
    <property type="term" value="F:beta-amyrin synthase activity"/>
    <property type="evidence" value="ECO:0007669"/>
    <property type="project" value="TreeGrafter"/>
</dbReference>
<protein>
    <recommendedName>
        <fullName evidence="4">Beta-amyrin synthase</fullName>
    </recommendedName>
</protein>
<proteinExistence type="predicted"/>
<keyword evidence="3" id="KW-1185">Reference proteome</keyword>
<reference evidence="2" key="2">
    <citation type="submission" date="2021-03" db="UniProtKB">
        <authorList>
            <consortium name="EnsemblPlants"/>
        </authorList>
    </citation>
    <scope>IDENTIFICATION</scope>
</reference>
<evidence type="ECO:0008006" key="4">
    <source>
        <dbReference type="Google" id="ProtNLM"/>
    </source>
</evidence>
<dbReference type="PANTHER" id="PTHR11764">
    <property type="entry name" value="TERPENE CYCLASE/MUTASE FAMILY MEMBER"/>
    <property type="match status" value="1"/>
</dbReference>